<accession>A0AB38C640</accession>
<evidence type="ECO:0000313" key="3">
    <source>
        <dbReference type="Proteomes" id="UP000182489"/>
    </source>
</evidence>
<evidence type="ECO:0000313" key="2">
    <source>
        <dbReference type="EMBL" id="SFX38567.1"/>
    </source>
</evidence>
<proteinExistence type="predicted"/>
<dbReference type="PROSITE" id="PS51257">
    <property type="entry name" value="PROKAR_LIPOPROTEIN"/>
    <property type="match status" value="1"/>
</dbReference>
<comment type="caution">
    <text evidence="2">The sequence shown here is derived from an EMBL/GenBank/DDBJ whole genome shotgun (WGS) entry which is preliminary data.</text>
</comment>
<dbReference type="RefSeq" id="WP_139248265.1">
    <property type="nucleotide sequence ID" value="NZ_FPKH01000001.1"/>
</dbReference>
<organism evidence="2 3">
    <name type="scientific">Janthinobacterium lividum</name>
    <dbReference type="NCBI Taxonomy" id="29581"/>
    <lineage>
        <taxon>Bacteria</taxon>
        <taxon>Pseudomonadati</taxon>
        <taxon>Pseudomonadota</taxon>
        <taxon>Betaproteobacteria</taxon>
        <taxon>Burkholderiales</taxon>
        <taxon>Oxalobacteraceae</taxon>
        <taxon>Janthinobacterium</taxon>
    </lineage>
</organism>
<feature type="chain" id="PRO_5044233631" description="Lipoprotein" evidence="1">
    <location>
        <begin position="22"/>
        <end position="288"/>
    </location>
</feature>
<gene>
    <name evidence="2" type="ORF">SAMN03097694_1888</name>
</gene>
<name>A0AB38C640_9BURK</name>
<feature type="signal peptide" evidence="1">
    <location>
        <begin position="1"/>
        <end position="21"/>
    </location>
</feature>
<dbReference type="EMBL" id="FPKH01000001">
    <property type="protein sequence ID" value="SFX38567.1"/>
    <property type="molecule type" value="Genomic_DNA"/>
</dbReference>
<dbReference type="Proteomes" id="UP000182489">
    <property type="component" value="Unassembled WGS sequence"/>
</dbReference>
<reference evidence="2 3" key="1">
    <citation type="submission" date="2016-11" db="EMBL/GenBank/DDBJ databases">
        <authorList>
            <person name="Varghese N."/>
            <person name="Submissions S."/>
        </authorList>
    </citation>
    <scope>NUCLEOTIDE SEQUENCE [LARGE SCALE GENOMIC DNA]</scope>
    <source>
        <strain evidence="2 3">NFR18</strain>
    </source>
</reference>
<protein>
    <recommendedName>
        <fullName evidence="4">Lipoprotein</fullName>
    </recommendedName>
</protein>
<sequence>MKTLRLLILWLCAIAASAMLAGCASLTPELTPQQKKLVGDAQGSCPGLTGKDGRLAFQLKPVIEGKEMNPIMSKWSSTGVGDEALVKTLFAQRLCILEEVVARPDQAAMTQVHERYMEEISKGINAWPAYDAAQYEQQLARLSEQKKAHKAAVNASFSNKRHEIDSVVLVAAIPYYDFLHIKEVDVEWKKGSSASGTKTVSSAAKVCLTRDDFSVAIRPALDQTRAIVIGLGMGKYDEAQALRLMLEQIYEAGGQRLVNARDASKNAPAVTCTVSGGENAVAAGPVTK</sequence>
<dbReference type="AlphaFoldDB" id="A0AB38C640"/>
<keyword evidence="1" id="KW-0732">Signal</keyword>
<evidence type="ECO:0008006" key="4">
    <source>
        <dbReference type="Google" id="ProtNLM"/>
    </source>
</evidence>
<evidence type="ECO:0000256" key="1">
    <source>
        <dbReference type="SAM" id="SignalP"/>
    </source>
</evidence>